<keyword evidence="4" id="KW-0472">Membrane</keyword>
<protein>
    <submittedName>
        <fullName evidence="5">Protein SCO1/2</fullName>
    </submittedName>
</protein>
<comment type="similarity">
    <text evidence="1">Belongs to the SCO1/2 family.</text>
</comment>
<evidence type="ECO:0000313" key="6">
    <source>
        <dbReference type="Proteomes" id="UP000273643"/>
    </source>
</evidence>
<dbReference type="PANTHER" id="PTHR12151:SF25">
    <property type="entry name" value="LINALOOL DEHYDRATASE_ISOMERASE DOMAIN-CONTAINING PROTEIN"/>
    <property type="match status" value="1"/>
</dbReference>
<proteinExistence type="inferred from homology"/>
<dbReference type="OrthoDB" id="9790194at2"/>
<evidence type="ECO:0000256" key="3">
    <source>
        <dbReference type="PIRSR" id="PIRSR603782-2"/>
    </source>
</evidence>
<evidence type="ECO:0000256" key="2">
    <source>
        <dbReference type="PIRSR" id="PIRSR603782-1"/>
    </source>
</evidence>
<evidence type="ECO:0000256" key="4">
    <source>
        <dbReference type="SAM" id="Phobius"/>
    </source>
</evidence>
<comment type="caution">
    <text evidence="5">The sequence shown here is derived from an EMBL/GenBank/DDBJ whole genome shotgun (WGS) entry which is preliminary data.</text>
</comment>
<dbReference type="InterPro" id="IPR036249">
    <property type="entry name" value="Thioredoxin-like_sf"/>
</dbReference>
<dbReference type="CDD" id="cd02968">
    <property type="entry name" value="SCO"/>
    <property type="match status" value="1"/>
</dbReference>
<keyword evidence="4" id="KW-1133">Transmembrane helix</keyword>
<dbReference type="FunFam" id="3.40.30.10:FF:000013">
    <property type="entry name" value="Blast:Protein SCO1 homolog, mitochondrial"/>
    <property type="match status" value="1"/>
</dbReference>
<evidence type="ECO:0000313" key="5">
    <source>
        <dbReference type="EMBL" id="ROQ18127.1"/>
    </source>
</evidence>
<feature type="transmembrane region" description="Helical" evidence="4">
    <location>
        <begin position="21"/>
        <end position="39"/>
    </location>
</feature>
<dbReference type="SUPFAM" id="SSF52833">
    <property type="entry name" value="Thioredoxin-like"/>
    <property type="match status" value="1"/>
</dbReference>
<sequence length="226" mass="25481">MSDTAPTPDNRRARQQRGIRRTVAILVAVVAVVVGLQVYKVTRDPPLDREALREQGTLVFEQPRRVSDFELVDHRGETFTPEQLKGQWTLAFFGFTQCPDICPMAMAELARTMDELPPELAERTQVLLVTLDPARDTPEVLAEYVPYFHEDFVGVTGEFLTLKRLANEVNVAFAKVTLSDDDYTVDHSGNIVLFNPMGDYHGFFKPPFDPAKLAEHYRSISAAFAH</sequence>
<dbReference type="GO" id="GO:0046872">
    <property type="term" value="F:metal ion binding"/>
    <property type="evidence" value="ECO:0007669"/>
    <property type="project" value="UniProtKB-KW"/>
</dbReference>
<dbReference type="InterPro" id="IPR003782">
    <property type="entry name" value="SCO1/SenC"/>
</dbReference>
<keyword evidence="4" id="KW-0812">Transmembrane</keyword>
<keyword evidence="2" id="KW-0186">Copper</keyword>
<feature type="binding site" evidence="2">
    <location>
        <position position="102"/>
    </location>
    <ligand>
        <name>Cu cation</name>
        <dbReference type="ChEBI" id="CHEBI:23378"/>
    </ligand>
</feature>
<feature type="disulfide bond" description="Redox-active" evidence="3">
    <location>
        <begin position="98"/>
        <end position="102"/>
    </location>
</feature>
<dbReference type="EMBL" id="RJUK01000003">
    <property type="protein sequence ID" value="ROQ18127.1"/>
    <property type="molecule type" value="Genomic_DNA"/>
</dbReference>
<dbReference type="RefSeq" id="WP_123639438.1">
    <property type="nucleotide sequence ID" value="NZ_RJUK01000003.1"/>
</dbReference>
<dbReference type="PANTHER" id="PTHR12151">
    <property type="entry name" value="ELECTRON TRANSPORT PROTIN SCO1/SENC FAMILY MEMBER"/>
    <property type="match status" value="1"/>
</dbReference>
<name>A0A3N1NT39_9GAMM</name>
<evidence type="ECO:0000256" key="1">
    <source>
        <dbReference type="ARBA" id="ARBA00010996"/>
    </source>
</evidence>
<gene>
    <name evidence="5" type="ORF">EDC38_3101</name>
</gene>
<accession>A0A3N1NT39</accession>
<dbReference type="Gene3D" id="3.40.30.10">
    <property type="entry name" value="Glutaredoxin"/>
    <property type="match status" value="1"/>
</dbReference>
<feature type="binding site" evidence="2">
    <location>
        <position position="187"/>
    </location>
    <ligand>
        <name>Cu cation</name>
        <dbReference type="ChEBI" id="CHEBI:23378"/>
    </ligand>
</feature>
<reference evidence="5 6" key="1">
    <citation type="submission" date="2018-11" db="EMBL/GenBank/DDBJ databases">
        <title>Genomic Encyclopedia of Type Strains, Phase IV (KMG-IV): sequencing the most valuable type-strain genomes for metagenomic binning, comparative biology and taxonomic classification.</title>
        <authorList>
            <person name="Goeker M."/>
        </authorList>
    </citation>
    <scope>NUCLEOTIDE SEQUENCE [LARGE SCALE GENOMIC DNA]</scope>
    <source>
        <strain evidence="5 6">DSM 16974</strain>
    </source>
</reference>
<dbReference type="AlphaFoldDB" id="A0A3N1NT39"/>
<keyword evidence="6" id="KW-1185">Reference proteome</keyword>
<organism evidence="5 6">
    <name type="scientific">Marinimicrobium koreense</name>
    <dbReference type="NCBI Taxonomy" id="306545"/>
    <lineage>
        <taxon>Bacteria</taxon>
        <taxon>Pseudomonadati</taxon>
        <taxon>Pseudomonadota</taxon>
        <taxon>Gammaproteobacteria</taxon>
        <taxon>Cellvibrionales</taxon>
        <taxon>Cellvibrionaceae</taxon>
        <taxon>Marinimicrobium</taxon>
    </lineage>
</organism>
<keyword evidence="2" id="KW-0479">Metal-binding</keyword>
<keyword evidence="3" id="KW-1015">Disulfide bond</keyword>
<dbReference type="Pfam" id="PF02630">
    <property type="entry name" value="SCO1-SenC"/>
    <property type="match status" value="1"/>
</dbReference>
<dbReference type="Proteomes" id="UP000273643">
    <property type="component" value="Unassembled WGS sequence"/>
</dbReference>
<feature type="binding site" evidence="2">
    <location>
        <position position="98"/>
    </location>
    <ligand>
        <name>Cu cation</name>
        <dbReference type="ChEBI" id="CHEBI:23378"/>
    </ligand>
</feature>